<name>X1AFR5_9ZZZZ</name>
<comment type="caution">
    <text evidence="2">The sequence shown here is derived from an EMBL/GenBank/DDBJ whole genome shotgun (WGS) entry which is preliminary data.</text>
</comment>
<sequence>MSKIESAIALSDTHLGRDIGYLYSKDPDDHKFQKNRASLLDLLNRLGSQDELILNGDFLELSLAGLDEIYRDVKAFFSLLSDTGPYKRIVYIPGNHDHHFWRALAEQVHVNGKIGQGIDPPGHDKFPYCFVDERFSNQDPKLPCQIILADLWPKDKPVPEIVVKYPHHLAKVTSDNGSYQYYLFTHGHFLEDMFKPVNFIIDPAHLEELEAFNNLWLEAIDYHLGHSGRLSDRVRELVGGYKKGGKEAKREVKKLMELIYSNFKKKLKLRWPITCLLKWGLCWIVKKSPLKKRVDYLEFRLMKSSNRA</sequence>
<evidence type="ECO:0000259" key="1">
    <source>
        <dbReference type="Pfam" id="PF00149"/>
    </source>
</evidence>
<dbReference type="EMBL" id="BART01001607">
    <property type="protein sequence ID" value="GAG71548.1"/>
    <property type="molecule type" value="Genomic_DNA"/>
</dbReference>
<dbReference type="InterPro" id="IPR004843">
    <property type="entry name" value="Calcineurin-like_PHP"/>
</dbReference>
<organism evidence="2">
    <name type="scientific">marine sediment metagenome</name>
    <dbReference type="NCBI Taxonomy" id="412755"/>
    <lineage>
        <taxon>unclassified sequences</taxon>
        <taxon>metagenomes</taxon>
        <taxon>ecological metagenomes</taxon>
    </lineage>
</organism>
<reference evidence="2" key="1">
    <citation type="journal article" date="2014" name="Front. Microbiol.">
        <title>High frequency of phylogenetically diverse reductive dehalogenase-homologous genes in deep subseafloor sedimentary metagenomes.</title>
        <authorList>
            <person name="Kawai M."/>
            <person name="Futagami T."/>
            <person name="Toyoda A."/>
            <person name="Takaki Y."/>
            <person name="Nishi S."/>
            <person name="Hori S."/>
            <person name="Arai W."/>
            <person name="Tsubouchi T."/>
            <person name="Morono Y."/>
            <person name="Uchiyama I."/>
            <person name="Ito T."/>
            <person name="Fujiyama A."/>
            <person name="Inagaki F."/>
            <person name="Takami H."/>
        </authorList>
    </citation>
    <scope>NUCLEOTIDE SEQUENCE</scope>
    <source>
        <strain evidence="2">Expedition CK06-06</strain>
    </source>
</reference>
<protein>
    <recommendedName>
        <fullName evidence="1">Calcineurin-like phosphoesterase domain-containing protein</fullName>
    </recommendedName>
</protein>
<dbReference type="SUPFAM" id="SSF56300">
    <property type="entry name" value="Metallo-dependent phosphatases"/>
    <property type="match status" value="1"/>
</dbReference>
<evidence type="ECO:0000313" key="2">
    <source>
        <dbReference type="EMBL" id="GAG71548.1"/>
    </source>
</evidence>
<dbReference type="InterPro" id="IPR029052">
    <property type="entry name" value="Metallo-depent_PP-like"/>
</dbReference>
<dbReference type="Pfam" id="PF00149">
    <property type="entry name" value="Metallophos"/>
    <property type="match status" value="1"/>
</dbReference>
<proteinExistence type="predicted"/>
<dbReference type="AlphaFoldDB" id="X1AFR5"/>
<feature type="domain" description="Calcineurin-like phosphoesterase" evidence="1">
    <location>
        <begin position="9"/>
        <end position="188"/>
    </location>
</feature>
<dbReference type="Gene3D" id="3.60.21.10">
    <property type="match status" value="1"/>
</dbReference>
<accession>X1AFR5</accession>
<dbReference type="GO" id="GO:0016787">
    <property type="term" value="F:hydrolase activity"/>
    <property type="evidence" value="ECO:0007669"/>
    <property type="project" value="InterPro"/>
</dbReference>
<gene>
    <name evidence="2" type="ORF">S01H4_05512</name>
</gene>